<feature type="domain" description="F-box" evidence="1">
    <location>
        <begin position="10"/>
        <end position="51"/>
    </location>
</feature>
<dbReference type="CDD" id="cd22160">
    <property type="entry name" value="F-box_AtFBL13-like"/>
    <property type="match status" value="1"/>
</dbReference>
<dbReference type="Gene3D" id="1.20.1280.50">
    <property type="match status" value="1"/>
</dbReference>
<protein>
    <recommendedName>
        <fullName evidence="1">F-box domain-containing protein</fullName>
    </recommendedName>
</protein>
<dbReference type="InterPro" id="IPR001810">
    <property type="entry name" value="F-box_dom"/>
</dbReference>
<evidence type="ECO:0000313" key="2">
    <source>
        <dbReference type="EMBL" id="GKV22705.1"/>
    </source>
</evidence>
<dbReference type="AlphaFoldDB" id="A0AAV5KDQ2"/>
<comment type="caution">
    <text evidence="2">The sequence shown here is derived from an EMBL/GenBank/DDBJ whole genome shotgun (WGS) entry which is preliminary data.</text>
</comment>
<reference evidence="2 3" key="1">
    <citation type="journal article" date="2021" name="Commun. Biol.">
        <title>The genome of Shorea leprosula (Dipterocarpaceae) highlights the ecological relevance of drought in aseasonal tropical rainforests.</title>
        <authorList>
            <person name="Ng K.K.S."/>
            <person name="Kobayashi M.J."/>
            <person name="Fawcett J.A."/>
            <person name="Hatakeyama M."/>
            <person name="Paape T."/>
            <person name="Ng C.H."/>
            <person name="Ang C.C."/>
            <person name="Tnah L.H."/>
            <person name="Lee C.T."/>
            <person name="Nishiyama T."/>
            <person name="Sese J."/>
            <person name="O'Brien M.J."/>
            <person name="Copetti D."/>
            <person name="Mohd Noor M.I."/>
            <person name="Ong R.C."/>
            <person name="Putra M."/>
            <person name="Sireger I.Z."/>
            <person name="Indrioko S."/>
            <person name="Kosugi Y."/>
            <person name="Izuno A."/>
            <person name="Isagi Y."/>
            <person name="Lee S.L."/>
            <person name="Shimizu K.K."/>
        </authorList>
    </citation>
    <scope>NUCLEOTIDE SEQUENCE [LARGE SCALE GENOMIC DNA]</scope>
    <source>
        <strain evidence="2">214</strain>
    </source>
</reference>
<accession>A0AAV5KDQ2</accession>
<gene>
    <name evidence="2" type="ORF">SLEP1_g32552</name>
</gene>
<evidence type="ECO:0000259" key="1">
    <source>
        <dbReference type="PROSITE" id="PS50181"/>
    </source>
</evidence>
<dbReference type="Pfam" id="PF00646">
    <property type="entry name" value="F-box"/>
    <property type="match status" value="1"/>
</dbReference>
<organism evidence="2 3">
    <name type="scientific">Rubroshorea leprosula</name>
    <dbReference type="NCBI Taxonomy" id="152421"/>
    <lineage>
        <taxon>Eukaryota</taxon>
        <taxon>Viridiplantae</taxon>
        <taxon>Streptophyta</taxon>
        <taxon>Embryophyta</taxon>
        <taxon>Tracheophyta</taxon>
        <taxon>Spermatophyta</taxon>
        <taxon>Magnoliopsida</taxon>
        <taxon>eudicotyledons</taxon>
        <taxon>Gunneridae</taxon>
        <taxon>Pentapetalae</taxon>
        <taxon>rosids</taxon>
        <taxon>malvids</taxon>
        <taxon>Malvales</taxon>
        <taxon>Dipterocarpaceae</taxon>
        <taxon>Rubroshorea</taxon>
    </lineage>
</organism>
<proteinExistence type="predicted"/>
<name>A0AAV5KDQ2_9ROSI</name>
<sequence>METSEVKSLKKGINELPDEVLLQIISLLPMKEAVRTSVLSTRWRYLYASNS</sequence>
<keyword evidence="3" id="KW-1185">Reference proteome</keyword>
<dbReference type="InterPro" id="IPR036047">
    <property type="entry name" value="F-box-like_dom_sf"/>
</dbReference>
<dbReference type="EMBL" id="BPVZ01000061">
    <property type="protein sequence ID" value="GKV22705.1"/>
    <property type="molecule type" value="Genomic_DNA"/>
</dbReference>
<dbReference type="SUPFAM" id="SSF81383">
    <property type="entry name" value="F-box domain"/>
    <property type="match status" value="1"/>
</dbReference>
<dbReference type="Proteomes" id="UP001054252">
    <property type="component" value="Unassembled WGS sequence"/>
</dbReference>
<dbReference type="PROSITE" id="PS50181">
    <property type="entry name" value="FBOX"/>
    <property type="match status" value="1"/>
</dbReference>
<dbReference type="InterPro" id="IPR053781">
    <property type="entry name" value="F-box_AtFBL13-like"/>
</dbReference>
<dbReference type="PANTHER" id="PTHR32212:SF234">
    <property type="entry name" value="F-BOX_LRR-REPEAT PROTEIN 13-LIKE"/>
    <property type="match status" value="1"/>
</dbReference>
<dbReference type="PANTHER" id="PTHR32212">
    <property type="entry name" value="CYCLIN-LIKE F-BOX"/>
    <property type="match status" value="1"/>
</dbReference>
<evidence type="ECO:0000313" key="3">
    <source>
        <dbReference type="Proteomes" id="UP001054252"/>
    </source>
</evidence>